<feature type="region of interest" description="Disordered" evidence="15">
    <location>
        <begin position="334"/>
        <end position="373"/>
    </location>
</feature>
<name>V5GJ92_IXORI</name>
<feature type="domain" description="PHD-type" evidence="16">
    <location>
        <begin position="272"/>
        <end position="330"/>
    </location>
</feature>
<keyword evidence="12" id="KW-0906">Nuclear pore complex</keyword>
<evidence type="ECO:0000256" key="5">
    <source>
        <dbReference type="ARBA" id="ARBA00022448"/>
    </source>
</evidence>
<evidence type="ECO:0000256" key="14">
    <source>
        <dbReference type="PROSITE-ProRule" id="PRU00146"/>
    </source>
</evidence>
<evidence type="ECO:0000256" key="2">
    <source>
        <dbReference type="ARBA" id="ARBA00004620"/>
    </source>
</evidence>
<evidence type="ECO:0000256" key="11">
    <source>
        <dbReference type="ARBA" id="ARBA00023010"/>
    </source>
</evidence>
<dbReference type="GO" id="GO:0034398">
    <property type="term" value="P:telomere tethering at nuclear periphery"/>
    <property type="evidence" value="ECO:0007669"/>
    <property type="project" value="TreeGrafter"/>
</dbReference>
<dbReference type="GO" id="GO:0044614">
    <property type="term" value="C:nuclear pore cytoplasmic filaments"/>
    <property type="evidence" value="ECO:0007669"/>
    <property type="project" value="TreeGrafter"/>
</dbReference>
<organism evidence="17">
    <name type="scientific">Ixodes ricinus</name>
    <name type="common">Common tick</name>
    <name type="synonym">Acarus ricinus</name>
    <dbReference type="NCBI Taxonomy" id="34613"/>
    <lineage>
        <taxon>Eukaryota</taxon>
        <taxon>Metazoa</taxon>
        <taxon>Ecdysozoa</taxon>
        <taxon>Arthropoda</taxon>
        <taxon>Chelicerata</taxon>
        <taxon>Arachnida</taxon>
        <taxon>Acari</taxon>
        <taxon>Parasitiformes</taxon>
        <taxon>Ixodida</taxon>
        <taxon>Ixodoidea</taxon>
        <taxon>Ixodidae</taxon>
        <taxon>Ixodinae</taxon>
        <taxon>Ixodes</taxon>
    </lineage>
</organism>
<dbReference type="GO" id="GO:0008270">
    <property type="term" value="F:zinc ion binding"/>
    <property type="evidence" value="ECO:0007669"/>
    <property type="project" value="UniProtKB-KW"/>
</dbReference>
<dbReference type="SUPFAM" id="SSF57903">
    <property type="entry name" value="FYVE/PHD zinc finger"/>
    <property type="match status" value="1"/>
</dbReference>
<keyword evidence="5" id="KW-0813">Transport</keyword>
<sequence>MFGATSTACGQLLPQFGLFGATATPTGGGLFGQPQSTGLFGQTATPTARSGLFGTSAVGVGLAGWGTIRKFKALTGTEFTTKDWEPITINFSLQCITCMKEYENKSLEELRLEDYAANRKGGQAGMVGFGATTQQSSIFSAPVSQQSAFNFGANQNKLFFGTSNTGMFPLTGGSIFGQNTQTKTTGFGLPAQPFSPAFSTGMAFGTGSSVLGQTQQKPLFGQPAATGLFGQTATTTQPLASTGFGTDFGAATQANAFGGKPPLGVTELYKTKVVCVRCSAEIQGREQPIHCSGTCQRTYHRKCMNVGPTESEILMQGGSGAFKCPTCTCRSAEDGRPLPHSSGDCTVSSGAIAGENESDRASTSETSKDENVQTTNDLVQQLLSMVDNLTNEVGCLKMECQTLRQQLGVTGTGSSALDRADSVFRVVLPCPAVARDHQPLPSTANANAGVWQQRPRH</sequence>
<dbReference type="SMART" id="SM00249">
    <property type="entry name" value="PHD"/>
    <property type="match status" value="1"/>
</dbReference>
<keyword evidence="6" id="KW-0479">Metal-binding</keyword>
<dbReference type="Pfam" id="PF21240">
    <property type="entry name" value="Nup98_GLEBS"/>
    <property type="match status" value="1"/>
</dbReference>
<dbReference type="InterPro" id="IPR019787">
    <property type="entry name" value="Znf_PHD-finger"/>
</dbReference>
<comment type="subcellular location">
    <subcellularLocation>
        <location evidence="2">Nucleus membrane</location>
        <topology evidence="2">Peripheral membrane protein</topology>
        <orientation evidence="2">Nucleoplasmic side</orientation>
    </subcellularLocation>
    <subcellularLocation>
        <location evidence="1">Nucleus</location>
        <location evidence="1">Nuclear pore complex</location>
    </subcellularLocation>
</comment>
<accession>V5GJ92</accession>
<feature type="compositionally biased region" description="Basic and acidic residues" evidence="15">
    <location>
        <begin position="357"/>
        <end position="371"/>
    </location>
</feature>
<dbReference type="PANTHER" id="PTHR23198">
    <property type="entry name" value="NUCLEOPORIN"/>
    <property type="match status" value="1"/>
</dbReference>
<dbReference type="InterPro" id="IPR001965">
    <property type="entry name" value="Znf_PHD"/>
</dbReference>
<dbReference type="AlphaFoldDB" id="V5GJ92"/>
<proteinExistence type="evidence at transcript level"/>
<dbReference type="GO" id="GO:0008139">
    <property type="term" value="F:nuclear localization sequence binding"/>
    <property type="evidence" value="ECO:0007669"/>
    <property type="project" value="TreeGrafter"/>
</dbReference>
<dbReference type="GO" id="GO:0017056">
    <property type="term" value="F:structural constituent of nuclear pore"/>
    <property type="evidence" value="ECO:0007669"/>
    <property type="project" value="TreeGrafter"/>
</dbReference>
<evidence type="ECO:0000259" key="16">
    <source>
        <dbReference type="PROSITE" id="PS50016"/>
    </source>
</evidence>
<dbReference type="GO" id="GO:0006606">
    <property type="term" value="P:protein import into nucleus"/>
    <property type="evidence" value="ECO:0007669"/>
    <property type="project" value="TreeGrafter"/>
</dbReference>
<evidence type="ECO:0000313" key="17">
    <source>
        <dbReference type="EMBL" id="JAB70350.1"/>
    </source>
</evidence>
<reference evidence="17" key="1">
    <citation type="journal article" date="2015" name="Sci. Rep.">
        <title>Tissue- and time-dependent transcription in Ixodes ricinus salivary glands and midguts when blood feeding on the vertebrate host.</title>
        <authorList>
            <person name="Kotsyfakis M."/>
            <person name="Schwarz A."/>
            <person name="Erhart J."/>
            <person name="Ribeiro J.M."/>
        </authorList>
    </citation>
    <scope>NUCLEOTIDE SEQUENCE</scope>
    <source>
        <tissue evidence="17">Salivary gland and midgut</tissue>
    </source>
</reference>
<dbReference type="Gene3D" id="1.10.10.2360">
    <property type="match status" value="1"/>
</dbReference>
<dbReference type="GO" id="GO:0031965">
    <property type="term" value="C:nuclear membrane"/>
    <property type="evidence" value="ECO:0007669"/>
    <property type="project" value="UniProtKB-SubCell"/>
</dbReference>
<dbReference type="EMBL" id="GANP01014118">
    <property type="protein sequence ID" value="JAB70350.1"/>
    <property type="molecule type" value="mRNA"/>
</dbReference>
<dbReference type="GO" id="GO:0051028">
    <property type="term" value="P:mRNA transport"/>
    <property type="evidence" value="ECO:0007669"/>
    <property type="project" value="UniProtKB-KW"/>
</dbReference>
<evidence type="ECO:0000256" key="13">
    <source>
        <dbReference type="ARBA" id="ARBA00023242"/>
    </source>
</evidence>
<evidence type="ECO:0000256" key="15">
    <source>
        <dbReference type="SAM" id="MobiDB-lite"/>
    </source>
</evidence>
<keyword evidence="10" id="KW-0653">Protein transport</keyword>
<dbReference type="GO" id="GO:0000973">
    <property type="term" value="P:post-transcriptional tethering of RNA polymerase II gene DNA at nuclear periphery"/>
    <property type="evidence" value="ECO:0007669"/>
    <property type="project" value="TreeGrafter"/>
</dbReference>
<evidence type="ECO:0000256" key="9">
    <source>
        <dbReference type="ARBA" id="ARBA00022833"/>
    </source>
</evidence>
<dbReference type="InterPro" id="IPR013083">
    <property type="entry name" value="Znf_RING/FYVE/PHD"/>
</dbReference>
<dbReference type="GO" id="GO:0003723">
    <property type="term" value="F:RNA binding"/>
    <property type="evidence" value="ECO:0007669"/>
    <property type="project" value="TreeGrafter"/>
</dbReference>
<keyword evidence="8" id="KW-0509">mRNA transport</keyword>
<evidence type="ECO:0000256" key="4">
    <source>
        <dbReference type="ARBA" id="ARBA00013472"/>
    </source>
</evidence>
<evidence type="ECO:0000256" key="10">
    <source>
        <dbReference type="ARBA" id="ARBA00022927"/>
    </source>
</evidence>
<protein>
    <recommendedName>
        <fullName evidence="4">Nuclear pore complex protein Nup98-Nup96</fullName>
    </recommendedName>
</protein>
<evidence type="ECO:0000256" key="8">
    <source>
        <dbReference type="ARBA" id="ARBA00022816"/>
    </source>
</evidence>
<dbReference type="PANTHER" id="PTHR23198:SF6">
    <property type="entry name" value="NUCLEAR PORE COMPLEX PROTEIN NUP98-NUP96"/>
    <property type="match status" value="1"/>
</dbReference>
<evidence type="ECO:0000256" key="3">
    <source>
        <dbReference type="ARBA" id="ARBA00008926"/>
    </source>
</evidence>
<dbReference type="FunFam" id="1.10.10.2360:FF:000001">
    <property type="entry name" value="Nuclear pore complex protein Nup98-Nup96"/>
    <property type="match status" value="1"/>
</dbReference>
<dbReference type="InterPro" id="IPR037665">
    <property type="entry name" value="Nucleoporin_S59-like"/>
</dbReference>
<keyword evidence="9" id="KW-0862">Zinc</keyword>
<comment type="similarity">
    <text evidence="3">Belongs to the nucleoporin GLFG family.</text>
</comment>
<evidence type="ECO:0000256" key="12">
    <source>
        <dbReference type="ARBA" id="ARBA00023132"/>
    </source>
</evidence>
<feature type="region of interest" description="Disordered" evidence="15">
    <location>
        <begin position="437"/>
        <end position="457"/>
    </location>
</feature>
<evidence type="ECO:0000256" key="6">
    <source>
        <dbReference type="ARBA" id="ARBA00022723"/>
    </source>
</evidence>
<evidence type="ECO:0000256" key="7">
    <source>
        <dbReference type="ARBA" id="ARBA00022771"/>
    </source>
</evidence>
<keyword evidence="13" id="KW-0539">Nucleus</keyword>
<keyword evidence="7 14" id="KW-0863">Zinc-finger</keyword>
<dbReference type="GO" id="GO:0006405">
    <property type="term" value="P:RNA export from nucleus"/>
    <property type="evidence" value="ECO:0007669"/>
    <property type="project" value="TreeGrafter"/>
</dbReference>
<keyword evidence="11" id="KW-0811">Translocation</keyword>
<evidence type="ECO:0000256" key="1">
    <source>
        <dbReference type="ARBA" id="ARBA00004567"/>
    </source>
</evidence>
<dbReference type="Gene3D" id="3.30.40.10">
    <property type="entry name" value="Zinc/RING finger domain, C3HC4 (zinc finger)"/>
    <property type="match status" value="1"/>
</dbReference>
<dbReference type="PROSITE" id="PS50016">
    <property type="entry name" value="ZF_PHD_2"/>
    <property type="match status" value="1"/>
</dbReference>
<dbReference type="InterPro" id="IPR011011">
    <property type="entry name" value="Znf_FYVE_PHD"/>
</dbReference>